<feature type="compositionally biased region" description="Low complexity" evidence="1">
    <location>
        <begin position="123"/>
        <end position="137"/>
    </location>
</feature>
<protein>
    <recommendedName>
        <fullName evidence="4">Aldose epimerase</fullName>
    </recommendedName>
</protein>
<sequence length="508" mass="53114">MGRMGLEERGSGGGEVTAALGEIFTRAAVAGPPDGGDGLSLPIVSGRAHRCVPAPSLEVVTSAVLRRGRCVQTTEQRVRRPLVGLEKRRRPLVRDPHDAVAVQDRDGPGADHDRLRGERGRAARASHGPGRPGGPAAPLLLTAVRAVTAGRGAGQGQGGAGAGLVGLVGKRGGKIGFMTEPVDRRPVPPTGTQHVIAAHGYRAIVTEVGAGLRALTFRDRPLVMSYPEGKSPVGGAGQLLLPWPNRVRNGRYDADGDTRQLAITEPRTGNAAHGFTRLLPWTVLDAGETSVRLGLRLFPQPGYPHVLDLTASYALGEAGLEVEVSAVNVGEGVAPYGMGAHPYLTLGEEAVETGHDAGHDAGHGTADDAVLELPAAEWTPVDEQQIPVGRRTVEGTEYDFRAGRRVGGTVLDTPFTNLERDAGGLVRARLRTADGSRGVELWGGPGIEWLQVFTGDTLAAPYRRSGVAVEPMSCPPNAFASGECLVRLAPGERATHRWGITALPAAGA</sequence>
<dbReference type="InterPro" id="IPR008183">
    <property type="entry name" value="Aldose_1/G6P_1-epimerase"/>
</dbReference>
<reference evidence="2" key="1">
    <citation type="submission" date="2019-05" db="EMBL/GenBank/DDBJ databases">
        <title>Isolation, diversity and antifungal activity of Actinobacteria from wheat.</title>
        <authorList>
            <person name="Yu B."/>
        </authorList>
    </citation>
    <scope>NUCLEOTIDE SEQUENCE [LARGE SCALE GENOMIC DNA]</scope>
    <source>
        <strain evidence="2">NEAU-HEGS1-5</strain>
    </source>
</reference>
<evidence type="ECO:0000256" key="1">
    <source>
        <dbReference type="SAM" id="MobiDB-lite"/>
    </source>
</evidence>
<gene>
    <name evidence="2" type="ORF">FED44_31120</name>
</gene>
<dbReference type="PANTHER" id="PTHR10091:SF0">
    <property type="entry name" value="GALACTOSE MUTAROTASE"/>
    <property type="match status" value="1"/>
</dbReference>
<dbReference type="Pfam" id="PF01263">
    <property type="entry name" value="Aldose_epim"/>
    <property type="match status" value="1"/>
</dbReference>
<accession>A0A5R8YJ94</accession>
<dbReference type="EMBL" id="VANP01000017">
    <property type="protein sequence ID" value="TLP52850.1"/>
    <property type="molecule type" value="Genomic_DNA"/>
</dbReference>
<evidence type="ECO:0000313" key="3">
    <source>
        <dbReference type="Proteomes" id="UP000309033"/>
    </source>
</evidence>
<feature type="region of interest" description="Disordered" evidence="1">
    <location>
        <begin position="94"/>
        <end position="137"/>
    </location>
</feature>
<keyword evidence="3" id="KW-1185">Reference proteome</keyword>
<dbReference type="GO" id="GO:0006006">
    <property type="term" value="P:glucose metabolic process"/>
    <property type="evidence" value="ECO:0007669"/>
    <property type="project" value="TreeGrafter"/>
</dbReference>
<organism evidence="2 3">
    <name type="scientific">Microbispora triticiradicis</name>
    <dbReference type="NCBI Taxonomy" id="2200763"/>
    <lineage>
        <taxon>Bacteria</taxon>
        <taxon>Bacillati</taxon>
        <taxon>Actinomycetota</taxon>
        <taxon>Actinomycetes</taxon>
        <taxon>Streptosporangiales</taxon>
        <taxon>Streptosporangiaceae</taxon>
        <taxon>Microbispora</taxon>
    </lineage>
</organism>
<evidence type="ECO:0008006" key="4">
    <source>
        <dbReference type="Google" id="ProtNLM"/>
    </source>
</evidence>
<evidence type="ECO:0000313" key="2">
    <source>
        <dbReference type="EMBL" id="TLP52850.1"/>
    </source>
</evidence>
<feature type="compositionally biased region" description="Basic and acidic residues" evidence="1">
    <location>
        <begin position="94"/>
        <end position="121"/>
    </location>
</feature>
<dbReference type="GO" id="GO:0030246">
    <property type="term" value="F:carbohydrate binding"/>
    <property type="evidence" value="ECO:0007669"/>
    <property type="project" value="InterPro"/>
</dbReference>
<dbReference type="AlphaFoldDB" id="A0A5R8YJ94"/>
<dbReference type="SUPFAM" id="SSF74650">
    <property type="entry name" value="Galactose mutarotase-like"/>
    <property type="match status" value="1"/>
</dbReference>
<name>A0A5R8YJ94_9ACTN</name>
<proteinExistence type="predicted"/>
<dbReference type="CDD" id="cd09022">
    <property type="entry name" value="Aldose_epim_Ec_YihR"/>
    <property type="match status" value="1"/>
</dbReference>
<dbReference type="PANTHER" id="PTHR10091">
    <property type="entry name" value="ALDOSE-1-EPIMERASE"/>
    <property type="match status" value="1"/>
</dbReference>
<dbReference type="InterPro" id="IPR037480">
    <property type="entry name" value="YihR-like"/>
</dbReference>
<dbReference type="Proteomes" id="UP000309033">
    <property type="component" value="Unassembled WGS sequence"/>
</dbReference>
<dbReference type="OrthoDB" id="4739604at2"/>
<dbReference type="InterPro" id="IPR014718">
    <property type="entry name" value="GH-type_carb-bd"/>
</dbReference>
<dbReference type="GO" id="GO:0033499">
    <property type="term" value="P:galactose catabolic process via UDP-galactose, Leloir pathway"/>
    <property type="evidence" value="ECO:0007669"/>
    <property type="project" value="TreeGrafter"/>
</dbReference>
<dbReference type="InterPro" id="IPR011013">
    <property type="entry name" value="Gal_mutarotase_sf_dom"/>
</dbReference>
<comment type="caution">
    <text evidence="2">The sequence shown here is derived from an EMBL/GenBank/DDBJ whole genome shotgun (WGS) entry which is preliminary data.</text>
</comment>
<dbReference type="GO" id="GO:0004034">
    <property type="term" value="F:aldose 1-epimerase activity"/>
    <property type="evidence" value="ECO:0007669"/>
    <property type="project" value="TreeGrafter"/>
</dbReference>
<dbReference type="Gene3D" id="2.70.98.10">
    <property type="match status" value="1"/>
</dbReference>